<organism evidence="1 2">
    <name type="scientific">Spiromyces aspiralis</name>
    <dbReference type="NCBI Taxonomy" id="68401"/>
    <lineage>
        <taxon>Eukaryota</taxon>
        <taxon>Fungi</taxon>
        <taxon>Fungi incertae sedis</taxon>
        <taxon>Zoopagomycota</taxon>
        <taxon>Kickxellomycotina</taxon>
        <taxon>Kickxellomycetes</taxon>
        <taxon>Kickxellales</taxon>
        <taxon>Kickxellaceae</taxon>
        <taxon>Spiromyces</taxon>
    </lineage>
</organism>
<accession>A0ACC1HYI1</accession>
<reference evidence="1" key="1">
    <citation type="submission" date="2022-06" db="EMBL/GenBank/DDBJ databases">
        <title>Phylogenomic reconstructions and comparative analyses of Kickxellomycotina fungi.</title>
        <authorList>
            <person name="Reynolds N.K."/>
            <person name="Stajich J.E."/>
            <person name="Barry K."/>
            <person name="Grigoriev I.V."/>
            <person name="Crous P."/>
            <person name="Smith M.E."/>
        </authorList>
    </citation>
    <scope>NUCLEOTIDE SEQUENCE</scope>
    <source>
        <strain evidence="1">RSA 2271</strain>
    </source>
</reference>
<proteinExistence type="predicted"/>
<dbReference type="EMBL" id="JAMZIH010000024">
    <property type="protein sequence ID" value="KAJ1680198.1"/>
    <property type="molecule type" value="Genomic_DNA"/>
</dbReference>
<evidence type="ECO:0000313" key="1">
    <source>
        <dbReference type="EMBL" id="KAJ1680198.1"/>
    </source>
</evidence>
<sequence length="283" mass="31330">MFGALPLTRQQLARGYATAAQTGTKVPLVLFGIDGRYATALFQAAAAKKSLDTVETALSKVEGEFKKNPRLQELAASPLLTKPAKQELIKTFGKQDEITRNFFELLAENNRLAEIQNIIKSYKELMNAHRGIMTIKALDGKALNQVKSNLTKNGLIKDYKDINVINKVNPSILGGMVVEFGDYTIDMSAASKLAKLDKLLSVEGVIEYGSTIKVPDMHTRKRMMNEMVDAFLCLPGGYGTLEELLEMTTWSQLSIHKKPIVAVNTDGFYIPLQELIKNSVECK</sequence>
<protein>
    <submittedName>
        <fullName evidence="1">ATP synthase F0 subcomplex subunit OSCP atp5</fullName>
    </submittedName>
</protein>
<comment type="caution">
    <text evidence="1">The sequence shown here is derived from an EMBL/GenBank/DDBJ whole genome shotgun (WGS) entry which is preliminary data.</text>
</comment>
<evidence type="ECO:0000313" key="2">
    <source>
        <dbReference type="Proteomes" id="UP001145114"/>
    </source>
</evidence>
<keyword evidence="2" id="KW-1185">Reference proteome</keyword>
<gene>
    <name evidence="1" type="primary">ATP5</name>
    <name evidence="1" type="ORF">EV182_000503</name>
</gene>
<dbReference type="Proteomes" id="UP001145114">
    <property type="component" value="Unassembled WGS sequence"/>
</dbReference>
<name>A0ACC1HYI1_9FUNG</name>